<dbReference type="GO" id="GO:0008270">
    <property type="term" value="F:zinc ion binding"/>
    <property type="evidence" value="ECO:0007669"/>
    <property type="project" value="UniProtKB-KW"/>
</dbReference>
<dbReference type="PROSITE" id="PS50089">
    <property type="entry name" value="ZF_RING_2"/>
    <property type="match status" value="1"/>
</dbReference>
<dbReference type="Proteomes" id="UP001347796">
    <property type="component" value="Unassembled WGS sequence"/>
</dbReference>
<dbReference type="Pfam" id="PF13920">
    <property type="entry name" value="zf-C3HC4_3"/>
    <property type="match status" value="1"/>
</dbReference>
<reference evidence="6 7" key="1">
    <citation type="submission" date="2024-01" db="EMBL/GenBank/DDBJ databases">
        <title>The genome of the rayed Mediterranean limpet Patella caerulea (Linnaeus, 1758).</title>
        <authorList>
            <person name="Anh-Thu Weber A."/>
            <person name="Halstead-Nussloch G."/>
        </authorList>
    </citation>
    <scope>NUCLEOTIDE SEQUENCE [LARGE SCALE GENOMIC DNA]</scope>
    <source>
        <strain evidence="6">AATW-2023a</strain>
        <tissue evidence="6">Whole specimen</tissue>
    </source>
</reference>
<evidence type="ECO:0000256" key="1">
    <source>
        <dbReference type="ARBA" id="ARBA00022771"/>
    </source>
</evidence>
<dbReference type="CDD" id="cd14473">
    <property type="entry name" value="FERM_B-lobe"/>
    <property type="match status" value="1"/>
</dbReference>
<dbReference type="InterPro" id="IPR035963">
    <property type="entry name" value="FERM_2"/>
</dbReference>
<evidence type="ECO:0000259" key="4">
    <source>
        <dbReference type="PROSITE" id="PS50057"/>
    </source>
</evidence>
<dbReference type="InterPro" id="IPR019749">
    <property type="entry name" value="Band_41_domain"/>
</dbReference>
<keyword evidence="7" id="KW-1185">Reference proteome</keyword>
<gene>
    <name evidence="6" type="ORF">SNE40_013261</name>
</gene>
<dbReference type="Gene3D" id="3.30.40.10">
    <property type="entry name" value="Zinc/RING finger domain, C3HC4 (zinc finger)"/>
    <property type="match status" value="1"/>
</dbReference>
<dbReference type="GO" id="GO:0004842">
    <property type="term" value="F:ubiquitin-protein transferase activity"/>
    <property type="evidence" value="ECO:0007669"/>
    <property type="project" value="TreeGrafter"/>
</dbReference>
<evidence type="ECO:0000313" key="6">
    <source>
        <dbReference type="EMBL" id="KAK6178475.1"/>
    </source>
</evidence>
<protein>
    <recommendedName>
        <fullName evidence="8">RING-type E3 ubiquitin transferase</fullName>
    </recommendedName>
</protein>
<organism evidence="6 7">
    <name type="scientific">Patella caerulea</name>
    <name type="common">Rayed Mediterranean limpet</name>
    <dbReference type="NCBI Taxonomy" id="87958"/>
    <lineage>
        <taxon>Eukaryota</taxon>
        <taxon>Metazoa</taxon>
        <taxon>Spiralia</taxon>
        <taxon>Lophotrochozoa</taxon>
        <taxon>Mollusca</taxon>
        <taxon>Gastropoda</taxon>
        <taxon>Patellogastropoda</taxon>
        <taxon>Patelloidea</taxon>
        <taxon>Patellidae</taxon>
        <taxon>Patella</taxon>
    </lineage>
</organism>
<dbReference type="CDD" id="cd17104">
    <property type="entry name" value="FERM_F1_MYLIP"/>
    <property type="match status" value="1"/>
</dbReference>
<evidence type="ECO:0008006" key="8">
    <source>
        <dbReference type="Google" id="ProtNLM"/>
    </source>
</evidence>
<dbReference type="InterPro" id="IPR019748">
    <property type="entry name" value="FERM_central"/>
</dbReference>
<dbReference type="InterPro" id="IPR013083">
    <property type="entry name" value="Znf_RING/FYVE/PHD"/>
</dbReference>
<dbReference type="GO" id="GO:0006511">
    <property type="term" value="P:ubiquitin-dependent protein catabolic process"/>
    <property type="evidence" value="ECO:0007669"/>
    <property type="project" value="TreeGrafter"/>
</dbReference>
<accession>A0AAN8JN81</accession>
<dbReference type="EMBL" id="JAZGQO010000009">
    <property type="protein sequence ID" value="KAK6178475.1"/>
    <property type="molecule type" value="Genomic_DNA"/>
</dbReference>
<dbReference type="InterPro" id="IPR018980">
    <property type="entry name" value="FERM_PH-like_C"/>
</dbReference>
<name>A0AAN8JN81_PATCE</name>
<dbReference type="SUPFAM" id="SSF50729">
    <property type="entry name" value="PH domain-like"/>
    <property type="match status" value="1"/>
</dbReference>
<dbReference type="Pfam" id="PF09379">
    <property type="entry name" value="FERM_N"/>
    <property type="match status" value="1"/>
</dbReference>
<dbReference type="Gene3D" id="1.20.80.10">
    <property type="match status" value="1"/>
</dbReference>
<dbReference type="PRINTS" id="PR00935">
    <property type="entry name" value="BAND41"/>
</dbReference>
<dbReference type="InterPro" id="IPR001841">
    <property type="entry name" value="Znf_RING"/>
</dbReference>
<dbReference type="SUPFAM" id="SSF57850">
    <property type="entry name" value="RING/U-box"/>
    <property type="match status" value="1"/>
</dbReference>
<comment type="caution">
    <text evidence="6">The sequence shown here is derived from an EMBL/GenBank/DDBJ whole genome shotgun (WGS) entry which is preliminary data.</text>
</comment>
<keyword evidence="1 3" id="KW-0479">Metal-binding</keyword>
<evidence type="ECO:0000256" key="3">
    <source>
        <dbReference type="PROSITE-ProRule" id="PRU00175"/>
    </source>
</evidence>
<dbReference type="InterPro" id="IPR029071">
    <property type="entry name" value="Ubiquitin-like_domsf"/>
</dbReference>
<dbReference type="InterPro" id="IPR018979">
    <property type="entry name" value="FERM_N"/>
</dbReference>
<dbReference type="InterPro" id="IPR014352">
    <property type="entry name" value="FERM/acyl-CoA-bd_prot_sf"/>
</dbReference>
<dbReference type="PANTHER" id="PTHR23280:SF13">
    <property type="entry name" value="E3 UBIQUITIN-PROTEIN LIGASE MYLIP"/>
    <property type="match status" value="1"/>
</dbReference>
<dbReference type="SUPFAM" id="SSF54236">
    <property type="entry name" value="Ubiquitin-like"/>
    <property type="match status" value="1"/>
</dbReference>
<evidence type="ECO:0000313" key="7">
    <source>
        <dbReference type="Proteomes" id="UP001347796"/>
    </source>
</evidence>
<sequence length="449" mass="51311">MWCYVSQPNSLILGVEVDPKANGQECLDKICEQLDIIEVDYFGLMYKGSKSENLWLNLRNRIDDQLSGPPPHQLQIRVKFFVKPHYILQESTRHQFYLQVKQELHNKVLEVENENKAINMIALMAQSEFGDQNNNSYQLNKYKELFRGICEFTADNVHRVFEEHTGLCGTSQPTAEYQLLREAAELENYGMETHFARNGNGDDIKIGVGPGGFFVHNLTHHTTQTVPYPLIQMATYMDRSVVLKIYNADGEPKNTMGFKLVSRKAANALYRSVTEMHSFFRCDTVRNDVSTQFSRDLKGTLASLFNENTDLGKKYVFDIRRTCREAYDHARRILHTNHKVPSSTSVQHKSLSIESDKITHSNVSDISECEILKKKIQCLEEGFTCLVCRDSSIQTALCPCGHVICCQMCAEQLQECPLCRSKIEKVQRVYIPGIQGEESRNIDIASNET</sequence>
<feature type="domain" description="FERM" evidence="4">
    <location>
        <begin position="1"/>
        <end position="284"/>
    </location>
</feature>
<feature type="domain" description="RING-type" evidence="5">
    <location>
        <begin position="385"/>
        <end position="420"/>
    </location>
</feature>
<dbReference type="AlphaFoldDB" id="A0AAN8JN81"/>
<dbReference type="InterPro" id="IPR011993">
    <property type="entry name" value="PH-like_dom_sf"/>
</dbReference>
<proteinExistence type="predicted"/>
<dbReference type="SUPFAM" id="SSF47031">
    <property type="entry name" value="Second domain of FERM"/>
    <property type="match status" value="1"/>
</dbReference>
<dbReference type="Pfam" id="PF00373">
    <property type="entry name" value="FERM_M"/>
    <property type="match status" value="1"/>
</dbReference>
<dbReference type="Pfam" id="PF09380">
    <property type="entry name" value="FERM_C"/>
    <property type="match status" value="1"/>
</dbReference>
<dbReference type="Gene3D" id="3.10.20.90">
    <property type="entry name" value="Phosphatidylinositol 3-kinase Catalytic Subunit, Chain A, domain 1"/>
    <property type="match status" value="1"/>
</dbReference>
<dbReference type="Gene3D" id="2.30.29.30">
    <property type="entry name" value="Pleckstrin-homology domain (PH domain)/Phosphotyrosine-binding domain (PTB)"/>
    <property type="match status" value="1"/>
</dbReference>
<dbReference type="PROSITE" id="PS50057">
    <property type="entry name" value="FERM_3"/>
    <property type="match status" value="1"/>
</dbReference>
<dbReference type="SMART" id="SM00295">
    <property type="entry name" value="B41"/>
    <property type="match status" value="1"/>
</dbReference>
<dbReference type="InterPro" id="IPR000299">
    <property type="entry name" value="FERM_domain"/>
</dbReference>
<evidence type="ECO:0000256" key="2">
    <source>
        <dbReference type="ARBA" id="ARBA00022833"/>
    </source>
</evidence>
<keyword evidence="2" id="KW-0862">Zinc</keyword>
<dbReference type="SMART" id="SM01196">
    <property type="entry name" value="FERM_C"/>
    <property type="match status" value="1"/>
</dbReference>
<dbReference type="PANTHER" id="PTHR23280">
    <property type="entry name" value="4.1 G PROTEIN"/>
    <property type="match status" value="1"/>
</dbReference>
<keyword evidence="1 3" id="KW-0863">Zinc-finger</keyword>
<evidence type="ECO:0000259" key="5">
    <source>
        <dbReference type="PROSITE" id="PS50089"/>
    </source>
</evidence>